<name>A0ABP7RP54_9SPHN</name>
<sequence length="173" mass="18412">MLMKNFALLAAAFTTVMPAAASASEIFGGVHAHAVKTPLSLEADREDGVDFSAGIRGNGILGTPLQPHLFAQVNTNGGTNFLAAGLSAKFGRSLYVRPGLGLAIHDGSASRFDRRDRLAFGSRILFEPELAVGTRLNDRLSIEASWVHFSHAQLFSGQNPGIDNIGVRANLRL</sequence>
<organism evidence="2 3">
    <name type="scientific">Sphingomonas humi</name>
    <dbReference type="NCBI Taxonomy" id="335630"/>
    <lineage>
        <taxon>Bacteria</taxon>
        <taxon>Pseudomonadati</taxon>
        <taxon>Pseudomonadota</taxon>
        <taxon>Alphaproteobacteria</taxon>
        <taxon>Sphingomonadales</taxon>
        <taxon>Sphingomonadaceae</taxon>
        <taxon>Sphingomonas</taxon>
    </lineage>
</organism>
<reference evidence="3" key="1">
    <citation type="journal article" date="2019" name="Int. J. Syst. Evol. Microbiol.">
        <title>The Global Catalogue of Microorganisms (GCM) 10K type strain sequencing project: providing services to taxonomists for standard genome sequencing and annotation.</title>
        <authorList>
            <consortium name="The Broad Institute Genomics Platform"/>
            <consortium name="The Broad Institute Genome Sequencing Center for Infectious Disease"/>
            <person name="Wu L."/>
            <person name="Ma J."/>
        </authorList>
    </citation>
    <scope>NUCLEOTIDE SEQUENCE [LARGE SCALE GENOMIC DNA]</scope>
    <source>
        <strain evidence="3">JCM 16603</strain>
    </source>
</reference>
<accession>A0ABP7RP54</accession>
<comment type="caution">
    <text evidence="2">The sequence shown here is derived from an EMBL/GenBank/DDBJ whole genome shotgun (WGS) entry which is preliminary data.</text>
</comment>
<proteinExistence type="predicted"/>
<keyword evidence="1" id="KW-0732">Signal</keyword>
<dbReference type="Proteomes" id="UP001501310">
    <property type="component" value="Unassembled WGS sequence"/>
</dbReference>
<feature type="signal peptide" evidence="1">
    <location>
        <begin position="1"/>
        <end position="23"/>
    </location>
</feature>
<evidence type="ECO:0000313" key="2">
    <source>
        <dbReference type="EMBL" id="GAA4000151.1"/>
    </source>
</evidence>
<keyword evidence="2" id="KW-0378">Hydrolase</keyword>
<evidence type="ECO:0000256" key="1">
    <source>
        <dbReference type="SAM" id="SignalP"/>
    </source>
</evidence>
<dbReference type="InterPro" id="IPR018550">
    <property type="entry name" value="Lipid-A_deacylase-rel"/>
</dbReference>
<dbReference type="Pfam" id="PF09411">
    <property type="entry name" value="PagL"/>
    <property type="match status" value="1"/>
</dbReference>
<dbReference type="GO" id="GO:0016787">
    <property type="term" value="F:hydrolase activity"/>
    <property type="evidence" value="ECO:0007669"/>
    <property type="project" value="UniProtKB-KW"/>
</dbReference>
<evidence type="ECO:0000313" key="3">
    <source>
        <dbReference type="Proteomes" id="UP001501310"/>
    </source>
</evidence>
<keyword evidence="3" id="KW-1185">Reference proteome</keyword>
<gene>
    <name evidence="2" type="ORF">GCM10022211_08040</name>
</gene>
<protein>
    <submittedName>
        <fullName evidence="2">Acyloxyacyl hydrolase</fullName>
    </submittedName>
</protein>
<dbReference type="Gene3D" id="2.40.160.20">
    <property type="match status" value="1"/>
</dbReference>
<dbReference type="EMBL" id="BAAAZD010000001">
    <property type="protein sequence ID" value="GAA4000151.1"/>
    <property type="molecule type" value="Genomic_DNA"/>
</dbReference>
<feature type="chain" id="PRO_5045118289" evidence="1">
    <location>
        <begin position="24"/>
        <end position="173"/>
    </location>
</feature>